<organism evidence="2 3">
    <name type="scientific">Nonomuraea maritima</name>
    <dbReference type="NCBI Taxonomy" id="683260"/>
    <lineage>
        <taxon>Bacteria</taxon>
        <taxon>Bacillati</taxon>
        <taxon>Actinomycetota</taxon>
        <taxon>Actinomycetes</taxon>
        <taxon>Streptosporangiales</taxon>
        <taxon>Streptosporangiaceae</taxon>
        <taxon>Nonomuraea</taxon>
    </lineage>
</organism>
<dbReference type="STRING" id="683260.SAMN05421874_12174"/>
<dbReference type="OrthoDB" id="9799321at2"/>
<dbReference type="GO" id="GO:0005737">
    <property type="term" value="C:cytoplasm"/>
    <property type="evidence" value="ECO:0007669"/>
    <property type="project" value="TreeGrafter"/>
</dbReference>
<keyword evidence="3" id="KW-1185">Reference proteome</keyword>
<dbReference type="Pfam" id="PF13302">
    <property type="entry name" value="Acetyltransf_3"/>
    <property type="match status" value="1"/>
</dbReference>
<evidence type="ECO:0000259" key="1">
    <source>
        <dbReference type="PROSITE" id="PS51186"/>
    </source>
</evidence>
<dbReference type="RefSeq" id="WP_090770616.1">
    <property type="nucleotide sequence ID" value="NZ_FNFB01000021.1"/>
</dbReference>
<gene>
    <name evidence="2" type="ORF">SAMN05421874_12174</name>
</gene>
<dbReference type="GO" id="GO:1990189">
    <property type="term" value="F:protein N-terminal-serine acetyltransferase activity"/>
    <property type="evidence" value="ECO:0007669"/>
    <property type="project" value="TreeGrafter"/>
</dbReference>
<evidence type="ECO:0000313" key="2">
    <source>
        <dbReference type="EMBL" id="SDL42806.1"/>
    </source>
</evidence>
<accession>A0A1G9JZZ0</accession>
<protein>
    <submittedName>
        <fullName evidence="2">Acetyltransferase (GNAT) domain-containing protein</fullName>
    </submittedName>
</protein>
<dbReference type="AlphaFoldDB" id="A0A1G9JZZ0"/>
<evidence type="ECO:0000313" key="3">
    <source>
        <dbReference type="Proteomes" id="UP000198683"/>
    </source>
</evidence>
<dbReference type="EMBL" id="FNFB01000021">
    <property type="protein sequence ID" value="SDL42806.1"/>
    <property type="molecule type" value="Genomic_DNA"/>
</dbReference>
<proteinExistence type="predicted"/>
<keyword evidence="2" id="KW-0808">Transferase</keyword>
<dbReference type="PANTHER" id="PTHR43441:SF2">
    <property type="entry name" value="FAMILY ACETYLTRANSFERASE, PUTATIVE (AFU_ORTHOLOGUE AFUA_7G00850)-RELATED"/>
    <property type="match status" value="1"/>
</dbReference>
<dbReference type="InterPro" id="IPR000182">
    <property type="entry name" value="GNAT_dom"/>
</dbReference>
<dbReference type="PROSITE" id="PS51186">
    <property type="entry name" value="GNAT"/>
    <property type="match status" value="1"/>
</dbReference>
<name>A0A1G9JZZ0_9ACTN</name>
<dbReference type="InterPro" id="IPR051908">
    <property type="entry name" value="Ribosomal_N-acetyltransferase"/>
</dbReference>
<dbReference type="PANTHER" id="PTHR43441">
    <property type="entry name" value="RIBOSOMAL-PROTEIN-SERINE ACETYLTRANSFERASE"/>
    <property type="match status" value="1"/>
</dbReference>
<feature type="domain" description="N-acetyltransferase" evidence="1">
    <location>
        <begin position="3"/>
        <end position="156"/>
    </location>
</feature>
<dbReference type="Gene3D" id="3.40.630.30">
    <property type="match status" value="1"/>
</dbReference>
<dbReference type="GO" id="GO:0008999">
    <property type="term" value="F:protein-N-terminal-alanine acetyltransferase activity"/>
    <property type="evidence" value="ECO:0007669"/>
    <property type="project" value="TreeGrafter"/>
</dbReference>
<dbReference type="Proteomes" id="UP000198683">
    <property type="component" value="Unassembled WGS sequence"/>
</dbReference>
<dbReference type="InterPro" id="IPR016181">
    <property type="entry name" value="Acyl_CoA_acyltransferase"/>
</dbReference>
<reference evidence="2 3" key="1">
    <citation type="submission" date="2016-10" db="EMBL/GenBank/DDBJ databases">
        <authorList>
            <person name="de Groot N.N."/>
        </authorList>
    </citation>
    <scope>NUCLEOTIDE SEQUENCE [LARGE SCALE GENOMIC DNA]</scope>
    <source>
        <strain evidence="2 3">CGMCC 4.5681</strain>
    </source>
</reference>
<sequence length="179" mass="20710">MHIEFAPFVPDREVDLLVDFLTGDEWLYHAGVQEPDAIRRNAADGHYDDEENRTFWVLADGERAGLIRLQDLADDTPMFDLRIRSASRGKGLGTAALTWLTDHLFTEFKEVQRIEGTTRQDNRGMRTVFRKAGYVKEAHYRESWPDRDGVLHDTVGYAVLRRDWETGTVTLPDWDDEAR</sequence>
<dbReference type="SUPFAM" id="SSF55729">
    <property type="entry name" value="Acyl-CoA N-acyltransferases (Nat)"/>
    <property type="match status" value="1"/>
</dbReference>